<dbReference type="GO" id="GO:0005615">
    <property type="term" value="C:extracellular space"/>
    <property type="evidence" value="ECO:0007669"/>
    <property type="project" value="TreeGrafter"/>
</dbReference>
<dbReference type="GO" id="GO:0007608">
    <property type="term" value="P:sensory perception of smell"/>
    <property type="evidence" value="ECO:0007669"/>
    <property type="project" value="TreeGrafter"/>
</dbReference>
<dbReference type="Pfam" id="PF01395">
    <property type="entry name" value="PBP_GOBP"/>
    <property type="match status" value="1"/>
</dbReference>
<evidence type="ECO:0000313" key="5">
    <source>
        <dbReference type="EMBL" id="AMZ03626.1"/>
    </source>
</evidence>
<sequence>MVQYIRKHFQYKYISLLLTTRDEMNTKQFVFLSIIYQCCLLAIVEPLEVPKHMKTGAKKLTNACIKETGATEEMFMEAKRTEQLPGDNRLKCFMHCMLDKIGLIDNENIIHLDNLLEIMPPEFSSVIEQLHTTCGTKSGADGCETAFLTVDCYIKTNPMLIKLFFVTFSD</sequence>
<dbReference type="PANTHER" id="PTHR11857:SF4">
    <property type="entry name" value="GENERAL ODORANT-BINDING PROTEIN 69A"/>
    <property type="match status" value="1"/>
</dbReference>
<dbReference type="InterPro" id="IPR036728">
    <property type="entry name" value="PBP_GOBP_sf"/>
</dbReference>
<comment type="similarity">
    <text evidence="2">Belongs to the PBP/GOBP family.</text>
</comment>
<keyword evidence="4" id="KW-0732">Signal</keyword>
<protein>
    <submittedName>
        <fullName evidence="5">Odorant binding protein 7</fullName>
    </submittedName>
</protein>
<evidence type="ECO:0000256" key="1">
    <source>
        <dbReference type="ARBA" id="ARBA00004613"/>
    </source>
</evidence>
<accession>A0A159ZRM6</accession>
<dbReference type="AlphaFoldDB" id="A0A159ZRM6"/>
<evidence type="ECO:0000256" key="4">
    <source>
        <dbReference type="ARBA" id="ARBA00022729"/>
    </source>
</evidence>
<dbReference type="SMART" id="SM00708">
    <property type="entry name" value="PhBP"/>
    <property type="match status" value="1"/>
</dbReference>
<dbReference type="PANTHER" id="PTHR11857">
    <property type="entry name" value="ODORANT BINDING PROTEIN-RELATED"/>
    <property type="match status" value="1"/>
</dbReference>
<evidence type="ECO:0000256" key="3">
    <source>
        <dbReference type="ARBA" id="ARBA00022525"/>
    </source>
</evidence>
<evidence type="ECO:0000256" key="2">
    <source>
        <dbReference type="ARBA" id="ARBA00008098"/>
    </source>
</evidence>
<organism evidence="5">
    <name type="scientific">Carpomya vesuviana</name>
    <dbReference type="NCBI Taxonomy" id="946126"/>
    <lineage>
        <taxon>Eukaryota</taxon>
        <taxon>Metazoa</taxon>
        <taxon>Ecdysozoa</taxon>
        <taxon>Arthropoda</taxon>
        <taxon>Hexapoda</taxon>
        <taxon>Insecta</taxon>
        <taxon>Pterygota</taxon>
        <taxon>Neoptera</taxon>
        <taxon>Endopterygota</taxon>
        <taxon>Diptera</taxon>
        <taxon>Brachycera</taxon>
        <taxon>Muscomorpha</taxon>
        <taxon>Tephritoidea</taxon>
        <taxon>Tephritidae</taxon>
        <taxon>Carpomya</taxon>
    </lineage>
</organism>
<dbReference type="EMBL" id="KX059396">
    <property type="protein sequence ID" value="AMZ03626.1"/>
    <property type="molecule type" value="mRNA"/>
</dbReference>
<reference evidence="5" key="1">
    <citation type="submission" date="2016-04" db="EMBL/GenBank/DDBJ databases">
        <title>Carpomya vesuviana Costa odorant binding protein.</title>
        <authorList>
            <person name="Li Y."/>
        </authorList>
    </citation>
    <scope>NUCLEOTIDE SEQUENCE</scope>
</reference>
<dbReference type="FunFam" id="1.10.238.20:FF:000001">
    <property type="entry name" value="General odorant-binding protein lush"/>
    <property type="match status" value="1"/>
</dbReference>
<dbReference type="CDD" id="cd23992">
    <property type="entry name" value="PBP_GOBP"/>
    <property type="match status" value="1"/>
</dbReference>
<dbReference type="Gene3D" id="1.10.238.20">
    <property type="entry name" value="Pheromone/general odorant binding protein domain"/>
    <property type="match status" value="1"/>
</dbReference>
<dbReference type="GO" id="GO:0005549">
    <property type="term" value="F:odorant binding"/>
    <property type="evidence" value="ECO:0007669"/>
    <property type="project" value="InterPro"/>
</dbReference>
<name>A0A159ZRM6_9MUSC</name>
<dbReference type="InterPro" id="IPR006170">
    <property type="entry name" value="PBP/GOBP"/>
</dbReference>
<proteinExistence type="evidence at transcript level"/>
<dbReference type="SUPFAM" id="SSF47565">
    <property type="entry name" value="Insect pheromone/odorant-binding proteins"/>
    <property type="match status" value="1"/>
</dbReference>
<keyword evidence="3" id="KW-0964">Secreted</keyword>
<comment type="subcellular location">
    <subcellularLocation>
        <location evidence="1">Secreted</location>
    </subcellularLocation>
</comment>